<evidence type="ECO:0000313" key="2">
    <source>
        <dbReference type="EMBL" id="PIY72030.1"/>
    </source>
</evidence>
<name>A0A2M7QJK2_9BACT</name>
<organism evidence="2 3">
    <name type="scientific">Candidatus Roizmanbacteria bacterium CG_4_10_14_0_8_um_filter_33_9</name>
    <dbReference type="NCBI Taxonomy" id="1974826"/>
    <lineage>
        <taxon>Bacteria</taxon>
        <taxon>Candidatus Roizmaniibacteriota</taxon>
    </lineage>
</organism>
<accession>A0A2M7QJK2</accession>
<comment type="caution">
    <text evidence="2">The sequence shown here is derived from an EMBL/GenBank/DDBJ whole genome shotgun (WGS) entry which is preliminary data.</text>
</comment>
<reference evidence="3" key="1">
    <citation type="submission" date="2017-09" db="EMBL/GenBank/DDBJ databases">
        <title>Depth-based differentiation of microbial function through sediment-hosted aquifers and enrichment of novel symbionts in the deep terrestrial subsurface.</title>
        <authorList>
            <person name="Probst A.J."/>
            <person name="Ladd B."/>
            <person name="Jarett J.K."/>
            <person name="Geller-Mcgrath D.E."/>
            <person name="Sieber C.M.K."/>
            <person name="Emerson J.B."/>
            <person name="Anantharaman K."/>
            <person name="Thomas B.C."/>
            <person name="Malmstrom R."/>
            <person name="Stieglmeier M."/>
            <person name="Klingl A."/>
            <person name="Woyke T."/>
            <person name="Ryan C.M."/>
            <person name="Banfield J.F."/>
        </authorList>
    </citation>
    <scope>NUCLEOTIDE SEQUENCE [LARGE SCALE GENOMIC DNA]</scope>
</reference>
<dbReference type="AlphaFoldDB" id="A0A2M7QJK2"/>
<keyword evidence="1" id="KW-0472">Membrane</keyword>
<sequence>MPKKTRYKKILASYRNKLKQEESISPPKSQMSLTKETPDTIVIPDNKDTNTIVRYFKQDFTKSIFLIVGIITLELFFYFVSMSNSLRSVLKFIP</sequence>
<gene>
    <name evidence="2" type="ORF">COY87_03085</name>
</gene>
<protein>
    <submittedName>
        <fullName evidence="2">Uncharacterized protein</fullName>
    </submittedName>
</protein>
<evidence type="ECO:0000313" key="3">
    <source>
        <dbReference type="Proteomes" id="UP000229401"/>
    </source>
</evidence>
<dbReference type="Proteomes" id="UP000229401">
    <property type="component" value="Unassembled WGS sequence"/>
</dbReference>
<keyword evidence="1" id="KW-0812">Transmembrane</keyword>
<keyword evidence="1" id="KW-1133">Transmembrane helix</keyword>
<feature type="transmembrane region" description="Helical" evidence="1">
    <location>
        <begin position="64"/>
        <end position="81"/>
    </location>
</feature>
<evidence type="ECO:0000256" key="1">
    <source>
        <dbReference type="SAM" id="Phobius"/>
    </source>
</evidence>
<dbReference type="EMBL" id="PFLI01000105">
    <property type="protein sequence ID" value="PIY72030.1"/>
    <property type="molecule type" value="Genomic_DNA"/>
</dbReference>
<proteinExistence type="predicted"/>